<dbReference type="PROSITE" id="PS00141">
    <property type="entry name" value="ASP_PROTEASE"/>
    <property type="match status" value="1"/>
</dbReference>
<feature type="domain" description="CCHC-type" evidence="2">
    <location>
        <begin position="222"/>
        <end position="236"/>
    </location>
</feature>
<evidence type="ECO:0000259" key="2">
    <source>
        <dbReference type="PROSITE" id="PS50158"/>
    </source>
</evidence>
<dbReference type="Pfam" id="PF00098">
    <property type="entry name" value="zf-CCHC"/>
    <property type="match status" value="1"/>
</dbReference>
<evidence type="ECO:0000256" key="1">
    <source>
        <dbReference type="PROSITE-ProRule" id="PRU00047"/>
    </source>
</evidence>
<dbReference type="SUPFAM" id="SSF57756">
    <property type="entry name" value="Retrovirus zinc finger-like domains"/>
    <property type="match status" value="1"/>
</dbReference>
<dbReference type="GO" id="GO:0004190">
    <property type="term" value="F:aspartic-type endopeptidase activity"/>
    <property type="evidence" value="ECO:0007669"/>
    <property type="project" value="InterPro"/>
</dbReference>
<comment type="caution">
    <text evidence="3">The sequence shown here is derived from an EMBL/GenBank/DDBJ whole genome shotgun (WGS) entry which is preliminary data.</text>
</comment>
<dbReference type="Gene3D" id="4.10.60.10">
    <property type="entry name" value="Zinc finger, CCHC-type"/>
    <property type="match status" value="1"/>
</dbReference>
<sequence>MNTDYTLMSPEDVFNEVELTGRQEKGTFGQKIGSLVQHRSVHMRTRLIDTVEAIKAQKPDMSEKEEYEAYKSAFVAQHFSQTGSINPMESFMQRKLEPGMKLFDFVEGLRGLLHNSRDISRMHIDVMIKAKVLGSLPKNISCHLKMDPDLTVDEIVRRGQLLLDSNDTSTCYATRDELTELISQIKGLLSENVNRSRGPDVVHCYKCGGKHRSSDCGCTSVCYNCGRKGHLAKMCRAQKKRVFRNAAITSAEVDSDDNIIQGLVDTGSSDSLINVKNTKYLQLVNIHRQGDGYTNYRVIRLVFDQIGALDVAIQD</sequence>
<protein>
    <recommendedName>
        <fullName evidence="2">CCHC-type domain-containing protein</fullName>
    </recommendedName>
</protein>
<keyword evidence="1" id="KW-0479">Metal-binding</keyword>
<dbReference type="GO" id="GO:0003676">
    <property type="term" value="F:nucleic acid binding"/>
    <property type="evidence" value="ECO:0007669"/>
    <property type="project" value="InterPro"/>
</dbReference>
<keyword evidence="1" id="KW-0863">Zinc-finger</keyword>
<dbReference type="SMART" id="SM00343">
    <property type="entry name" value="ZnF_C2HC"/>
    <property type="match status" value="1"/>
</dbReference>
<organism evidence="3 4">
    <name type="scientific">Thelohanellus kitauei</name>
    <name type="common">Myxosporean</name>
    <dbReference type="NCBI Taxonomy" id="669202"/>
    <lineage>
        <taxon>Eukaryota</taxon>
        <taxon>Metazoa</taxon>
        <taxon>Cnidaria</taxon>
        <taxon>Myxozoa</taxon>
        <taxon>Myxosporea</taxon>
        <taxon>Bivalvulida</taxon>
        <taxon>Platysporina</taxon>
        <taxon>Myxobolidae</taxon>
        <taxon>Thelohanellus</taxon>
    </lineage>
</organism>
<dbReference type="OrthoDB" id="10058156at2759"/>
<accession>A0A0C2IGK5</accession>
<proteinExistence type="predicted"/>
<evidence type="ECO:0000313" key="4">
    <source>
        <dbReference type="Proteomes" id="UP000031668"/>
    </source>
</evidence>
<name>A0A0C2IGK5_THEKT</name>
<reference evidence="3 4" key="1">
    <citation type="journal article" date="2014" name="Genome Biol. Evol.">
        <title>The genome of the myxosporean Thelohanellus kitauei shows adaptations to nutrient acquisition within its fish host.</title>
        <authorList>
            <person name="Yang Y."/>
            <person name="Xiong J."/>
            <person name="Zhou Z."/>
            <person name="Huo F."/>
            <person name="Miao W."/>
            <person name="Ran C."/>
            <person name="Liu Y."/>
            <person name="Zhang J."/>
            <person name="Feng J."/>
            <person name="Wang M."/>
            <person name="Wang M."/>
            <person name="Wang L."/>
            <person name="Yao B."/>
        </authorList>
    </citation>
    <scope>NUCLEOTIDE SEQUENCE [LARGE SCALE GENOMIC DNA]</scope>
    <source>
        <strain evidence="3">Wuqing</strain>
    </source>
</reference>
<dbReference type="InterPro" id="IPR036875">
    <property type="entry name" value="Znf_CCHC_sf"/>
</dbReference>
<dbReference type="AlphaFoldDB" id="A0A0C2IGK5"/>
<keyword evidence="4" id="KW-1185">Reference proteome</keyword>
<gene>
    <name evidence="3" type="ORF">RF11_03860</name>
</gene>
<dbReference type="GO" id="GO:0008270">
    <property type="term" value="F:zinc ion binding"/>
    <property type="evidence" value="ECO:0007669"/>
    <property type="project" value="UniProtKB-KW"/>
</dbReference>
<dbReference type="PROSITE" id="PS50158">
    <property type="entry name" value="ZF_CCHC"/>
    <property type="match status" value="1"/>
</dbReference>
<dbReference type="InterPro" id="IPR001878">
    <property type="entry name" value="Znf_CCHC"/>
</dbReference>
<dbReference type="GO" id="GO:0006508">
    <property type="term" value="P:proteolysis"/>
    <property type="evidence" value="ECO:0007669"/>
    <property type="project" value="InterPro"/>
</dbReference>
<dbReference type="InterPro" id="IPR001969">
    <property type="entry name" value="Aspartic_peptidase_AS"/>
</dbReference>
<keyword evidence="1" id="KW-0862">Zinc</keyword>
<evidence type="ECO:0000313" key="3">
    <source>
        <dbReference type="EMBL" id="KII64454.1"/>
    </source>
</evidence>
<dbReference type="Proteomes" id="UP000031668">
    <property type="component" value="Unassembled WGS sequence"/>
</dbReference>
<dbReference type="EMBL" id="JWZT01004259">
    <property type="protein sequence ID" value="KII64454.1"/>
    <property type="molecule type" value="Genomic_DNA"/>
</dbReference>